<reference evidence="2" key="2">
    <citation type="journal article" date="2015" name="Fish Shellfish Immunol.">
        <title>Early steps in the European eel (Anguilla anguilla)-Vibrio vulnificus interaction in the gills: Role of the RtxA13 toxin.</title>
        <authorList>
            <person name="Callol A."/>
            <person name="Pajuelo D."/>
            <person name="Ebbesson L."/>
            <person name="Teles M."/>
            <person name="MacKenzie S."/>
            <person name="Amaro C."/>
        </authorList>
    </citation>
    <scope>NUCLEOTIDE SEQUENCE</scope>
</reference>
<dbReference type="EMBL" id="GBXM01050800">
    <property type="protein sequence ID" value="JAH57777.1"/>
    <property type="molecule type" value="Transcribed_RNA"/>
</dbReference>
<proteinExistence type="predicted"/>
<accession>A0A0E9TWE8</accession>
<sequence length="25" mass="2813">MAKIHQHGEIGLKKKSPPLAHEMTM</sequence>
<protein>
    <submittedName>
        <fullName evidence="2">Uncharacterized protein</fullName>
    </submittedName>
</protein>
<feature type="compositionally biased region" description="Basic and acidic residues" evidence="1">
    <location>
        <begin position="1"/>
        <end position="12"/>
    </location>
</feature>
<evidence type="ECO:0000313" key="2">
    <source>
        <dbReference type="EMBL" id="JAH57777.1"/>
    </source>
</evidence>
<feature type="region of interest" description="Disordered" evidence="1">
    <location>
        <begin position="1"/>
        <end position="25"/>
    </location>
</feature>
<dbReference type="AlphaFoldDB" id="A0A0E9TWE8"/>
<reference evidence="2" key="1">
    <citation type="submission" date="2014-11" db="EMBL/GenBank/DDBJ databases">
        <authorList>
            <person name="Amaro Gonzalez C."/>
        </authorList>
    </citation>
    <scope>NUCLEOTIDE SEQUENCE</scope>
</reference>
<evidence type="ECO:0000256" key="1">
    <source>
        <dbReference type="SAM" id="MobiDB-lite"/>
    </source>
</evidence>
<name>A0A0E9TWE8_ANGAN</name>
<organism evidence="2">
    <name type="scientific">Anguilla anguilla</name>
    <name type="common">European freshwater eel</name>
    <name type="synonym">Muraena anguilla</name>
    <dbReference type="NCBI Taxonomy" id="7936"/>
    <lineage>
        <taxon>Eukaryota</taxon>
        <taxon>Metazoa</taxon>
        <taxon>Chordata</taxon>
        <taxon>Craniata</taxon>
        <taxon>Vertebrata</taxon>
        <taxon>Euteleostomi</taxon>
        <taxon>Actinopterygii</taxon>
        <taxon>Neopterygii</taxon>
        <taxon>Teleostei</taxon>
        <taxon>Anguilliformes</taxon>
        <taxon>Anguillidae</taxon>
        <taxon>Anguilla</taxon>
    </lineage>
</organism>